<name>A0A0F7RAR7_BACAN</name>
<keyword evidence="1" id="KW-0812">Transmembrane</keyword>
<organism evidence="2 3">
    <name type="scientific">Bacillus anthracis</name>
    <name type="common">anthrax bacterium</name>
    <dbReference type="NCBI Taxonomy" id="1392"/>
    <lineage>
        <taxon>Bacteria</taxon>
        <taxon>Bacillati</taxon>
        <taxon>Bacillota</taxon>
        <taxon>Bacilli</taxon>
        <taxon>Bacillales</taxon>
        <taxon>Bacillaceae</taxon>
        <taxon>Bacillus</taxon>
        <taxon>Bacillus cereus group</taxon>
    </lineage>
</organism>
<evidence type="ECO:0000256" key="1">
    <source>
        <dbReference type="SAM" id="Phobius"/>
    </source>
</evidence>
<feature type="transmembrane region" description="Helical" evidence="1">
    <location>
        <begin position="36"/>
        <end position="61"/>
    </location>
</feature>
<reference evidence="2 3" key="1">
    <citation type="journal article" date="2003" name="Nature">
        <title>The genome sequence of Bacillus anthracis Ames and comparison to closely related bacteria.</title>
        <authorList>
            <person name="Read T.D."/>
            <person name="Peterson S.N."/>
            <person name="Tourasse N."/>
            <person name="Baillie L.W."/>
            <person name="Paulsen I.T."/>
            <person name="Nelson K.E."/>
            <person name="Tettelin H."/>
            <person name="Fouts D.E."/>
            <person name="Eisen J.A."/>
            <person name="Gill S.R."/>
            <person name="Holtzapple E.K."/>
            <person name="Okstad O.A."/>
            <person name="Helgason E."/>
            <person name="Rilstone J."/>
            <person name="Wu M."/>
            <person name="Kolonay J.F."/>
            <person name="Beanan M.J."/>
            <person name="Dodson R.J."/>
            <person name="Brinkac L.M."/>
            <person name="Gwinn M."/>
            <person name="DeBoy R.T."/>
            <person name="Madpu R."/>
            <person name="Daugherty S.C."/>
            <person name="Durkin A.S."/>
            <person name="Haft D.H."/>
            <person name="Nelson W.C."/>
            <person name="Peterson J.D."/>
            <person name="Pop M."/>
            <person name="Khouri H.M."/>
            <person name="Radune D."/>
            <person name="Benton J.L."/>
            <person name="Mahamoud Y."/>
            <person name="Jiang L."/>
            <person name="Hance I.R."/>
            <person name="Weidman J.F."/>
            <person name="Berry K.J."/>
            <person name="Plaut R.D."/>
            <person name="Wolf A.M."/>
            <person name="Watkins K.L."/>
            <person name="Nierman W.C."/>
            <person name="Hazen A."/>
            <person name="Cline R."/>
            <person name="Redmond C."/>
            <person name="Thwaite J.E."/>
            <person name="White O."/>
            <person name="Salzberg S.L."/>
            <person name="Thomason B."/>
            <person name="Friedlander A.M."/>
            <person name="Koehler T.M."/>
            <person name="Hanna P.C."/>
            <person name="Kolsto A.B."/>
            <person name="Fraser C.M."/>
        </authorList>
    </citation>
    <scope>NUCLEOTIDE SEQUENCE [LARGE SCALE GENOMIC DNA]</scope>
    <source>
        <strain evidence="3">Ames / isolate Porton</strain>
    </source>
</reference>
<dbReference type="EMBL" id="AE016879">
    <property type="protein sequence ID" value="AAP28667.1"/>
    <property type="molecule type" value="Genomic_DNA"/>
</dbReference>
<protein>
    <submittedName>
        <fullName evidence="2">Uncharacterized protein</fullName>
    </submittedName>
</protein>
<dbReference type="KEGG" id="ban:BA_4987"/>
<dbReference type="Proteomes" id="UP000000427">
    <property type="component" value="Chromosome"/>
</dbReference>
<proteinExistence type="predicted"/>
<sequence>MGELMSKKLVKPILNGILFLGVFLFAHTYLKNVSFTRYLLVVIPMLLVGMFGIDLILSILIKKEE</sequence>
<evidence type="ECO:0000313" key="3">
    <source>
        <dbReference type="Proteomes" id="UP000000427"/>
    </source>
</evidence>
<keyword evidence="1" id="KW-1133">Transmembrane helix</keyword>
<evidence type="ECO:0000313" key="2">
    <source>
        <dbReference type="EMBL" id="AAP28667.1"/>
    </source>
</evidence>
<feature type="transmembrane region" description="Helical" evidence="1">
    <location>
        <begin position="12"/>
        <end position="30"/>
    </location>
</feature>
<keyword evidence="1" id="KW-0472">Membrane</keyword>
<accession>A0A0F7RAR7</accession>
<gene>
    <name evidence="2" type="ordered locus">BA_4987</name>
</gene>
<dbReference type="AlphaFoldDB" id="A0A0F7RAR7"/>